<dbReference type="OrthoDB" id="4550788at2"/>
<dbReference type="InterPro" id="IPR052781">
    <property type="entry name" value="Cys_protease_inhibitor_I42"/>
</dbReference>
<dbReference type="InterPro" id="IPR036331">
    <property type="entry name" value="Chagasin-like_sf"/>
</dbReference>
<dbReference type="PANTHER" id="PTHR36530">
    <property type="entry name" value="INHIBITOR OF CYSTEINE PEPTIDASE"/>
    <property type="match status" value="1"/>
</dbReference>
<evidence type="ECO:0000256" key="1">
    <source>
        <dbReference type="ARBA" id="ARBA00022690"/>
    </source>
</evidence>
<dbReference type="Gene3D" id="2.60.40.2020">
    <property type="match status" value="1"/>
</dbReference>
<dbReference type="GO" id="GO:0004869">
    <property type="term" value="F:cysteine-type endopeptidase inhibitor activity"/>
    <property type="evidence" value="ECO:0007669"/>
    <property type="project" value="UniProtKB-KW"/>
</dbReference>
<evidence type="ECO:0000259" key="3">
    <source>
        <dbReference type="Pfam" id="PF09394"/>
    </source>
</evidence>
<feature type="domain" description="Proteinase inhibitor I42 chagasin" evidence="3">
    <location>
        <begin position="16"/>
        <end position="101"/>
    </location>
</feature>
<comment type="caution">
    <text evidence="4">The sequence shown here is derived from an EMBL/GenBank/DDBJ whole genome shotgun (WGS) entry which is preliminary data.</text>
</comment>
<proteinExistence type="predicted"/>
<dbReference type="Pfam" id="PF09394">
    <property type="entry name" value="Inhibitor_I42"/>
    <property type="match status" value="1"/>
</dbReference>
<dbReference type="InterPro" id="IPR018990">
    <property type="entry name" value="Prot_inh_I42_chagasin"/>
</dbReference>
<dbReference type="AlphaFoldDB" id="A0A0D7X177"/>
<dbReference type="PATRIC" id="fig|159743.3.peg.2868"/>
<keyword evidence="2" id="KW-0789">Thiol protease inhibitor</keyword>
<protein>
    <recommendedName>
        <fullName evidence="3">Proteinase inhibitor I42 chagasin domain-containing protein</fullName>
    </recommendedName>
</protein>
<keyword evidence="1" id="KW-0646">Protease inhibitor</keyword>
<gene>
    <name evidence="4" type="ORF">QD47_12905</name>
</gene>
<dbReference type="EMBL" id="JTHP01000023">
    <property type="protein sequence ID" value="KJD45165.1"/>
    <property type="molecule type" value="Genomic_DNA"/>
</dbReference>
<reference evidence="4 5" key="1">
    <citation type="submission" date="2014-11" db="EMBL/GenBank/DDBJ databases">
        <title>Draft Genome Sequences of Paenibacillus polymyxa NRRL B-30509 and Paenibacillus terrae NRRL B-30644, Strains from a Poultry Environment that Produce Tridecaptin A and Paenicidins.</title>
        <authorList>
            <person name="van Belkum M.J."/>
            <person name="Lohans C.T."/>
            <person name="Vederas J.C."/>
        </authorList>
    </citation>
    <scope>NUCLEOTIDE SEQUENCE [LARGE SCALE GENOMIC DNA]</scope>
    <source>
        <strain evidence="4 5">NRRL B-30644</strain>
    </source>
</reference>
<evidence type="ECO:0000313" key="5">
    <source>
        <dbReference type="Proteomes" id="UP000032534"/>
    </source>
</evidence>
<dbReference type="Proteomes" id="UP000032534">
    <property type="component" value="Unassembled WGS sequence"/>
</dbReference>
<dbReference type="RefSeq" id="WP_044646518.1">
    <property type="nucleotide sequence ID" value="NZ_JTHP01000023.1"/>
</dbReference>
<keyword evidence="5" id="KW-1185">Reference proteome</keyword>
<accession>A0A0D7X177</accession>
<organism evidence="4 5">
    <name type="scientific">Paenibacillus terrae</name>
    <dbReference type="NCBI Taxonomy" id="159743"/>
    <lineage>
        <taxon>Bacteria</taxon>
        <taxon>Bacillati</taxon>
        <taxon>Bacillota</taxon>
        <taxon>Bacilli</taxon>
        <taxon>Bacillales</taxon>
        <taxon>Paenibacillaceae</taxon>
        <taxon>Paenibacillus</taxon>
    </lineage>
</organism>
<sequence length="104" mass="11897">MIISIEEKDNGKILRLKKGEAFQITLLENASTGYTWLEEIVSEKNVVLLEKEDYVGNHTVIGGSGVRAWTYTANEAGQRKVRFHYQRPWLQEAVKSFEITVIVI</sequence>
<name>A0A0D7X177_9BACL</name>
<evidence type="ECO:0000313" key="4">
    <source>
        <dbReference type="EMBL" id="KJD45165.1"/>
    </source>
</evidence>
<dbReference type="PANTHER" id="PTHR36530:SF1">
    <property type="entry name" value="AMOEBIASIN-1"/>
    <property type="match status" value="1"/>
</dbReference>
<dbReference type="SUPFAM" id="SSF141066">
    <property type="entry name" value="ICP-like"/>
    <property type="match status" value="1"/>
</dbReference>
<evidence type="ECO:0000256" key="2">
    <source>
        <dbReference type="ARBA" id="ARBA00022704"/>
    </source>
</evidence>